<sequence length="58" mass="6682">MLHMHYSINGIISCGMHKLLILKFIFHSNGAYPSFTLFISELALLILPEFVCMLMFFS</sequence>
<name>A0A2P2PLH5_RHIMU</name>
<feature type="transmembrane region" description="Helical" evidence="1">
    <location>
        <begin position="38"/>
        <end position="57"/>
    </location>
</feature>
<keyword evidence="1" id="KW-0812">Transmembrane</keyword>
<protein>
    <submittedName>
        <fullName evidence="2">Uncharacterized protein</fullName>
    </submittedName>
</protein>
<evidence type="ECO:0000313" key="2">
    <source>
        <dbReference type="EMBL" id="MBX55489.1"/>
    </source>
</evidence>
<proteinExistence type="predicted"/>
<dbReference type="AlphaFoldDB" id="A0A2P2PLH5"/>
<accession>A0A2P2PLH5</accession>
<dbReference type="EMBL" id="GGEC01075005">
    <property type="protein sequence ID" value="MBX55489.1"/>
    <property type="molecule type" value="Transcribed_RNA"/>
</dbReference>
<keyword evidence="1" id="KW-1133">Transmembrane helix</keyword>
<keyword evidence="1" id="KW-0472">Membrane</keyword>
<evidence type="ECO:0000256" key="1">
    <source>
        <dbReference type="SAM" id="Phobius"/>
    </source>
</evidence>
<organism evidence="2">
    <name type="scientific">Rhizophora mucronata</name>
    <name type="common">Asiatic mangrove</name>
    <dbReference type="NCBI Taxonomy" id="61149"/>
    <lineage>
        <taxon>Eukaryota</taxon>
        <taxon>Viridiplantae</taxon>
        <taxon>Streptophyta</taxon>
        <taxon>Embryophyta</taxon>
        <taxon>Tracheophyta</taxon>
        <taxon>Spermatophyta</taxon>
        <taxon>Magnoliopsida</taxon>
        <taxon>eudicotyledons</taxon>
        <taxon>Gunneridae</taxon>
        <taxon>Pentapetalae</taxon>
        <taxon>rosids</taxon>
        <taxon>fabids</taxon>
        <taxon>Malpighiales</taxon>
        <taxon>Rhizophoraceae</taxon>
        <taxon>Rhizophora</taxon>
    </lineage>
</organism>
<reference evidence="2" key="1">
    <citation type="submission" date="2018-02" db="EMBL/GenBank/DDBJ databases">
        <title>Rhizophora mucronata_Transcriptome.</title>
        <authorList>
            <person name="Meera S.P."/>
            <person name="Sreeshan A."/>
            <person name="Augustine A."/>
        </authorList>
    </citation>
    <scope>NUCLEOTIDE SEQUENCE</scope>
    <source>
        <tissue evidence="2">Leaf</tissue>
    </source>
</reference>